<feature type="transmembrane region" description="Helical" evidence="11">
    <location>
        <begin position="51"/>
        <end position="73"/>
    </location>
</feature>
<keyword evidence="4 11" id="KW-0813">Transport</keyword>
<evidence type="ECO:0000313" key="14">
    <source>
        <dbReference type="EMBL" id="SDB48388.1"/>
    </source>
</evidence>
<proteinExistence type="inferred from homology"/>
<sequence>MLEPLTPQEWSAIGLSLRVAFAAALCGLPIGLLAAYVLARFRFPGRAILDGIVYLPLVMPPVVTGYLLLLAFGRRGPVGEFLERTFGIVLAFNWTGAALAAGIMGLPLMVRAMRLSLEAIDRRYEDAAATLGASRPIVLLTITLPLMLPGILAGTVLAFARALGEFGATITFVGNIPGVTQTIPSAIWSYTQVPGGEAAALRLTLIAVVIAFAALLASEALSRRAGRRVLGQ</sequence>
<dbReference type="STRING" id="665467.SAMN02982931_03740"/>
<gene>
    <name evidence="14" type="ORF">SAMN02982931_03740</name>
</gene>
<evidence type="ECO:0000313" key="15">
    <source>
        <dbReference type="Proteomes" id="UP000199071"/>
    </source>
</evidence>
<evidence type="ECO:0000256" key="10">
    <source>
        <dbReference type="ARBA" id="ARBA00023136"/>
    </source>
</evidence>
<evidence type="ECO:0000256" key="4">
    <source>
        <dbReference type="ARBA" id="ARBA00022448"/>
    </source>
</evidence>
<feature type="transmembrane region" description="Helical" evidence="11">
    <location>
        <begin position="137"/>
        <end position="160"/>
    </location>
</feature>
<keyword evidence="10 11" id="KW-0472">Membrane</keyword>
<dbReference type="SUPFAM" id="SSF161098">
    <property type="entry name" value="MetI-like"/>
    <property type="match status" value="1"/>
</dbReference>
<evidence type="ECO:0000256" key="3">
    <source>
        <dbReference type="ARBA" id="ARBA00007069"/>
    </source>
</evidence>
<dbReference type="InterPro" id="IPR000515">
    <property type="entry name" value="MetI-like"/>
</dbReference>
<dbReference type="PANTHER" id="PTHR30183">
    <property type="entry name" value="MOLYBDENUM TRANSPORT SYSTEM PERMEASE PROTEIN MODB"/>
    <property type="match status" value="1"/>
</dbReference>
<dbReference type="Proteomes" id="UP000199071">
    <property type="component" value="Unassembled WGS sequence"/>
</dbReference>
<evidence type="ECO:0000256" key="9">
    <source>
        <dbReference type="ARBA" id="ARBA00022989"/>
    </source>
</evidence>
<dbReference type="InterPro" id="IPR035906">
    <property type="entry name" value="MetI-like_sf"/>
</dbReference>
<feature type="transmembrane region" description="Helical" evidence="11">
    <location>
        <begin position="20"/>
        <end position="39"/>
    </location>
</feature>
<dbReference type="InterPro" id="IPR011867">
    <property type="entry name" value="ModB_ABC"/>
</dbReference>
<dbReference type="Pfam" id="PF00528">
    <property type="entry name" value="BPD_transp_1"/>
    <property type="match status" value="1"/>
</dbReference>
<dbReference type="AlphaFoldDB" id="A0A1G6DTE4"/>
<dbReference type="FunFam" id="1.10.3720.10:FF:000018">
    <property type="entry name" value="Molybdenum transport system permease"/>
    <property type="match status" value="1"/>
</dbReference>
<evidence type="ECO:0000256" key="12">
    <source>
        <dbReference type="RuleBase" id="RU365097"/>
    </source>
</evidence>
<dbReference type="PROSITE" id="PS50928">
    <property type="entry name" value="ABC_TM1"/>
    <property type="match status" value="1"/>
</dbReference>
<feature type="transmembrane region" description="Helical" evidence="11">
    <location>
        <begin position="199"/>
        <end position="218"/>
    </location>
</feature>
<dbReference type="NCBIfam" id="NF006939">
    <property type="entry name" value="PRK09421.1"/>
    <property type="match status" value="1"/>
</dbReference>
<dbReference type="EMBL" id="FMXQ01000008">
    <property type="protein sequence ID" value="SDB48388.1"/>
    <property type="molecule type" value="Genomic_DNA"/>
</dbReference>
<keyword evidence="15" id="KW-1185">Reference proteome</keyword>
<keyword evidence="9 11" id="KW-1133">Transmembrane helix</keyword>
<evidence type="ECO:0000256" key="7">
    <source>
        <dbReference type="ARBA" id="ARBA00022519"/>
    </source>
</evidence>
<dbReference type="NCBIfam" id="TIGR02141">
    <property type="entry name" value="modB_ABC"/>
    <property type="match status" value="1"/>
</dbReference>
<keyword evidence="7 12" id="KW-0997">Cell inner membrane</keyword>
<keyword evidence="6 12" id="KW-0500">Molybdenum</keyword>
<dbReference type="GO" id="GO:0005886">
    <property type="term" value="C:plasma membrane"/>
    <property type="evidence" value="ECO:0007669"/>
    <property type="project" value="UniProtKB-SubCell"/>
</dbReference>
<comment type="similarity">
    <text evidence="3 12">Belongs to the binding-protein-dependent transport system permease family. CysTW subfamily.</text>
</comment>
<comment type="subcellular location">
    <subcellularLocation>
        <location evidence="2 12">Cell inner membrane</location>
        <topology evidence="2 12">Multi-pass membrane protein</topology>
    </subcellularLocation>
    <subcellularLocation>
        <location evidence="11">Cell membrane</location>
        <topology evidence="11">Multi-pass membrane protein</topology>
    </subcellularLocation>
</comment>
<dbReference type="CDD" id="cd06261">
    <property type="entry name" value="TM_PBP2"/>
    <property type="match status" value="1"/>
</dbReference>
<keyword evidence="8 11" id="KW-0812">Transmembrane</keyword>
<feature type="domain" description="ABC transmembrane type-1" evidence="13">
    <location>
        <begin position="13"/>
        <end position="216"/>
    </location>
</feature>
<protein>
    <recommendedName>
        <fullName evidence="12">Molybdenum transport system permease</fullName>
    </recommendedName>
</protein>
<evidence type="ECO:0000259" key="13">
    <source>
        <dbReference type="PROSITE" id="PS50928"/>
    </source>
</evidence>
<accession>A0A1G6DTE4</accession>
<evidence type="ECO:0000256" key="8">
    <source>
        <dbReference type="ARBA" id="ARBA00022692"/>
    </source>
</evidence>
<comment type="function">
    <text evidence="1 12">Part of the binding-protein-dependent transport system for molybdenum; probably responsible for the translocation of the substrate across the membrane.</text>
</comment>
<evidence type="ECO:0000256" key="5">
    <source>
        <dbReference type="ARBA" id="ARBA00022475"/>
    </source>
</evidence>
<evidence type="ECO:0000256" key="2">
    <source>
        <dbReference type="ARBA" id="ARBA00004429"/>
    </source>
</evidence>
<dbReference type="GO" id="GO:0015098">
    <property type="term" value="F:molybdate ion transmembrane transporter activity"/>
    <property type="evidence" value="ECO:0007669"/>
    <property type="project" value="UniProtKB-UniRule"/>
</dbReference>
<evidence type="ECO:0000256" key="11">
    <source>
        <dbReference type="RuleBase" id="RU363032"/>
    </source>
</evidence>
<feature type="transmembrane region" description="Helical" evidence="11">
    <location>
        <begin position="85"/>
        <end position="110"/>
    </location>
</feature>
<evidence type="ECO:0000256" key="6">
    <source>
        <dbReference type="ARBA" id="ARBA00022505"/>
    </source>
</evidence>
<dbReference type="Gene3D" id="1.10.3720.10">
    <property type="entry name" value="MetI-like"/>
    <property type="match status" value="1"/>
</dbReference>
<keyword evidence="5" id="KW-1003">Cell membrane</keyword>
<organism evidence="14 15">
    <name type="scientific">Bauldia litoralis</name>
    <dbReference type="NCBI Taxonomy" id="665467"/>
    <lineage>
        <taxon>Bacteria</taxon>
        <taxon>Pseudomonadati</taxon>
        <taxon>Pseudomonadota</taxon>
        <taxon>Alphaproteobacteria</taxon>
        <taxon>Hyphomicrobiales</taxon>
        <taxon>Kaistiaceae</taxon>
        <taxon>Bauldia</taxon>
    </lineage>
</organism>
<reference evidence="14 15" key="1">
    <citation type="submission" date="2016-10" db="EMBL/GenBank/DDBJ databases">
        <authorList>
            <person name="de Groot N.N."/>
        </authorList>
    </citation>
    <scope>NUCLEOTIDE SEQUENCE [LARGE SCALE GENOMIC DNA]</scope>
    <source>
        <strain evidence="14 15">ATCC 35022</strain>
    </source>
</reference>
<dbReference type="OrthoDB" id="9774448at2"/>
<evidence type="ECO:0000256" key="1">
    <source>
        <dbReference type="ARBA" id="ARBA00002949"/>
    </source>
</evidence>
<dbReference type="RefSeq" id="WP_090878735.1">
    <property type="nucleotide sequence ID" value="NZ_FMXQ01000008.1"/>
</dbReference>
<name>A0A1G6DTE4_9HYPH</name>
<dbReference type="PANTHER" id="PTHR30183:SF3">
    <property type="entry name" value="MOLYBDENUM TRANSPORT SYSTEM PERMEASE PROTEIN MODB"/>
    <property type="match status" value="1"/>
</dbReference>